<dbReference type="Proteomes" id="UP000549052">
    <property type="component" value="Unassembled WGS sequence"/>
</dbReference>
<dbReference type="GO" id="GO:0006313">
    <property type="term" value="P:DNA transposition"/>
    <property type="evidence" value="ECO:0007669"/>
    <property type="project" value="InterPro"/>
</dbReference>
<dbReference type="SUPFAM" id="SSF48295">
    <property type="entry name" value="TrpR-like"/>
    <property type="match status" value="1"/>
</dbReference>
<protein>
    <submittedName>
        <fullName evidence="1">Transposase-like protein</fullName>
    </submittedName>
</protein>
<evidence type="ECO:0000313" key="1">
    <source>
        <dbReference type="EMBL" id="MBA8882052.1"/>
    </source>
</evidence>
<dbReference type="AlphaFoldDB" id="A0A839ETF0"/>
<dbReference type="RefSeq" id="WP_182552759.1">
    <property type="nucleotide sequence ID" value="NZ_JACGXN010000022.1"/>
</dbReference>
<sequence length="104" mass="11613">MSTSIITPMPGARCYAVVEHLEARPLQPRRGWTDETKTRLVEERLELGANVSAIARREGVSPSQLFGWRKKAIEGGVIHHLGSDEEDGLSFARASLLHRQHQQS</sequence>
<accession>A0A839ETF0</accession>
<dbReference type="Pfam" id="PF01527">
    <property type="entry name" value="HTH_Tnp_1"/>
    <property type="match status" value="1"/>
</dbReference>
<comment type="caution">
    <text evidence="1">The sequence shown here is derived from an EMBL/GenBank/DDBJ whole genome shotgun (WGS) entry which is preliminary data.</text>
</comment>
<evidence type="ECO:0000313" key="2">
    <source>
        <dbReference type="Proteomes" id="UP000549052"/>
    </source>
</evidence>
<proteinExistence type="predicted"/>
<gene>
    <name evidence="1" type="ORF">FHW16_005800</name>
</gene>
<dbReference type="InterPro" id="IPR010921">
    <property type="entry name" value="Trp_repressor/repl_initiator"/>
</dbReference>
<dbReference type="InterPro" id="IPR002514">
    <property type="entry name" value="Transposase_8"/>
</dbReference>
<dbReference type="EMBL" id="JACGXN010000022">
    <property type="protein sequence ID" value="MBA8882052.1"/>
    <property type="molecule type" value="Genomic_DNA"/>
</dbReference>
<name>A0A839ETF0_9HYPH</name>
<organism evidence="1 2">
    <name type="scientific">Phyllobacterium myrsinacearum</name>
    <dbReference type="NCBI Taxonomy" id="28101"/>
    <lineage>
        <taxon>Bacteria</taxon>
        <taxon>Pseudomonadati</taxon>
        <taxon>Pseudomonadota</taxon>
        <taxon>Alphaproteobacteria</taxon>
        <taxon>Hyphomicrobiales</taxon>
        <taxon>Phyllobacteriaceae</taxon>
        <taxon>Phyllobacterium</taxon>
    </lineage>
</organism>
<dbReference type="GO" id="GO:0043565">
    <property type="term" value="F:sequence-specific DNA binding"/>
    <property type="evidence" value="ECO:0007669"/>
    <property type="project" value="InterPro"/>
</dbReference>
<keyword evidence="2" id="KW-1185">Reference proteome</keyword>
<dbReference type="GO" id="GO:0004803">
    <property type="term" value="F:transposase activity"/>
    <property type="evidence" value="ECO:0007669"/>
    <property type="project" value="InterPro"/>
</dbReference>
<reference evidence="1 2" key="1">
    <citation type="submission" date="2020-07" db="EMBL/GenBank/DDBJ databases">
        <title>Genomic Encyclopedia of Type Strains, Phase IV (KMG-V): Genome sequencing to study the core and pangenomes of soil and plant-associated prokaryotes.</title>
        <authorList>
            <person name="Whitman W."/>
        </authorList>
    </citation>
    <scope>NUCLEOTIDE SEQUENCE [LARGE SCALE GENOMIC DNA]</scope>
    <source>
        <strain evidence="1 2">AN3</strain>
    </source>
</reference>